<dbReference type="GO" id="GO:0043113">
    <property type="term" value="P:receptor clustering"/>
    <property type="evidence" value="ECO:0007669"/>
    <property type="project" value="InterPro"/>
</dbReference>
<feature type="domain" description="NtA" evidence="3">
    <location>
        <begin position="35"/>
        <end position="160"/>
    </location>
</feature>
<dbReference type="Pfam" id="PF03146">
    <property type="entry name" value="NtA"/>
    <property type="match status" value="1"/>
</dbReference>
<dbReference type="InterPro" id="IPR008993">
    <property type="entry name" value="TIMP-like_OB-fold"/>
</dbReference>
<keyword evidence="2" id="KW-0732">Signal</keyword>
<evidence type="ECO:0000256" key="1">
    <source>
        <dbReference type="PROSITE-ProRule" id="PRU00443"/>
    </source>
</evidence>
<comment type="caution">
    <text evidence="1">Lacks conserved residue(s) required for the propagation of feature annotation.</text>
</comment>
<dbReference type="OMA" id="FGDPAIC"/>
<keyword evidence="5" id="KW-1185">Reference proteome</keyword>
<dbReference type="OrthoDB" id="5983569at2759"/>
<dbReference type="Proteomes" id="UP000887568">
    <property type="component" value="Unplaced"/>
</dbReference>
<dbReference type="GO" id="GO:0043236">
    <property type="term" value="F:laminin binding"/>
    <property type="evidence" value="ECO:0007669"/>
    <property type="project" value="InterPro"/>
</dbReference>
<feature type="signal peptide" evidence="2">
    <location>
        <begin position="1"/>
        <end position="22"/>
    </location>
</feature>
<organism evidence="4 5">
    <name type="scientific">Patiria miniata</name>
    <name type="common">Bat star</name>
    <name type="synonym">Asterina miniata</name>
    <dbReference type="NCBI Taxonomy" id="46514"/>
    <lineage>
        <taxon>Eukaryota</taxon>
        <taxon>Metazoa</taxon>
        <taxon>Echinodermata</taxon>
        <taxon>Eleutherozoa</taxon>
        <taxon>Asterozoa</taxon>
        <taxon>Asteroidea</taxon>
        <taxon>Valvatacea</taxon>
        <taxon>Valvatida</taxon>
        <taxon>Asterinidae</taxon>
        <taxon>Patiria</taxon>
    </lineage>
</organism>
<dbReference type="InterPro" id="IPR004850">
    <property type="entry name" value="NtA_dom"/>
</dbReference>
<evidence type="ECO:0000313" key="4">
    <source>
        <dbReference type="EnsemblMetazoa" id="XP_038062195.1"/>
    </source>
</evidence>
<feature type="chain" id="PRO_5037252484" description="NtA domain-containing protein" evidence="2">
    <location>
        <begin position="23"/>
        <end position="160"/>
    </location>
</feature>
<proteinExistence type="predicted"/>
<evidence type="ECO:0000256" key="2">
    <source>
        <dbReference type="SAM" id="SignalP"/>
    </source>
</evidence>
<evidence type="ECO:0000313" key="5">
    <source>
        <dbReference type="Proteomes" id="UP000887568"/>
    </source>
</evidence>
<sequence>MDHRVTLSVLLAVICAVAPAGSQPLHGRVRPRPKCTDAQPLEQRTELANVIVSGYVGKVMRKPRTLQYNCEVQIVRIFKGEETVHNGISPPMDPQTNQIMVTGFGDPAICDNAAHVGDVKLLLLDRDRNGFLRLNSSLVRITLGNLDMTNAFVKGKFLFC</sequence>
<evidence type="ECO:0000259" key="3">
    <source>
        <dbReference type="PROSITE" id="PS51121"/>
    </source>
</evidence>
<dbReference type="GeneID" id="119732644"/>
<reference evidence="4" key="1">
    <citation type="submission" date="2022-11" db="UniProtKB">
        <authorList>
            <consortium name="EnsemblMetazoa"/>
        </authorList>
    </citation>
    <scope>IDENTIFICATION</scope>
</reference>
<dbReference type="RefSeq" id="XP_038062195.1">
    <property type="nucleotide sequence ID" value="XM_038206267.1"/>
</dbReference>
<accession>A0A914AE44</accession>
<dbReference type="PROSITE" id="PS51121">
    <property type="entry name" value="NTA"/>
    <property type="match status" value="1"/>
</dbReference>
<dbReference type="Gene3D" id="2.40.50.120">
    <property type="match status" value="1"/>
</dbReference>
<dbReference type="SUPFAM" id="SSF50242">
    <property type="entry name" value="TIMP-like"/>
    <property type="match status" value="1"/>
</dbReference>
<name>A0A914AE44_PATMI</name>
<dbReference type="GO" id="GO:0005886">
    <property type="term" value="C:plasma membrane"/>
    <property type="evidence" value="ECO:0007669"/>
    <property type="project" value="GOC"/>
</dbReference>
<dbReference type="EnsemblMetazoa" id="XM_038206267.1">
    <property type="protein sequence ID" value="XP_038062195.1"/>
    <property type="gene ID" value="LOC119732644"/>
</dbReference>
<dbReference type="AlphaFoldDB" id="A0A914AE44"/>
<protein>
    <recommendedName>
        <fullName evidence="3">NtA domain-containing protein</fullName>
    </recommendedName>
</protein>